<keyword evidence="6" id="KW-0653">Protein transport</keyword>
<evidence type="ECO:0000256" key="7">
    <source>
        <dbReference type="ARBA" id="ARBA00023136"/>
    </source>
</evidence>
<protein>
    <submittedName>
        <fullName evidence="10">TpsB protein</fullName>
    </submittedName>
</protein>
<dbReference type="PROSITE" id="PS51779">
    <property type="entry name" value="POTRA"/>
    <property type="match status" value="1"/>
</dbReference>
<comment type="caution">
    <text evidence="10">The sequence shown here is derived from an EMBL/GenBank/DDBJ whole genome shotgun (WGS) entry which is preliminary data.</text>
</comment>
<dbReference type="Gene3D" id="2.40.160.50">
    <property type="entry name" value="membrane protein fhac: a member of the omp85/tpsb transporter family"/>
    <property type="match status" value="1"/>
</dbReference>
<dbReference type="GO" id="GO:0009279">
    <property type="term" value="C:cell outer membrane"/>
    <property type="evidence" value="ECO:0007669"/>
    <property type="project" value="UniProtKB-SubCell"/>
</dbReference>
<comment type="subcellular location">
    <subcellularLocation>
        <location evidence="1">Cell outer membrane</location>
    </subcellularLocation>
</comment>
<dbReference type="Pfam" id="PF08479">
    <property type="entry name" value="POTRA_2"/>
    <property type="match status" value="1"/>
</dbReference>
<evidence type="ECO:0000256" key="1">
    <source>
        <dbReference type="ARBA" id="ARBA00004442"/>
    </source>
</evidence>
<evidence type="ECO:0000256" key="6">
    <source>
        <dbReference type="ARBA" id="ARBA00022927"/>
    </source>
</evidence>
<dbReference type="GO" id="GO:0008320">
    <property type="term" value="F:protein transmembrane transporter activity"/>
    <property type="evidence" value="ECO:0007669"/>
    <property type="project" value="TreeGrafter"/>
</dbReference>
<dbReference type="PIRSF" id="PIRSF029745">
    <property type="entry name" value="FhaC"/>
    <property type="match status" value="1"/>
</dbReference>
<gene>
    <name evidence="10" type="ORF">XBO1_1710066</name>
</gene>
<dbReference type="EMBL" id="CBSX010000081">
    <property type="protein sequence ID" value="CDH05145.1"/>
    <property type="molecule type" value="Genomic_DNA"/>
</dbReference>
<keyword evidence="5" id="KW-0812">Transmembrane</keyword>
<keyword evidence="8" id="KW-0998">Cell outer membrane</keyword>
<keyword evidence="7" id="KW-0472">Membrane</keyword>
<dbReference type="InterPro" id="IPR027282">
    <property type="entry name" value="TPS"/>
</dbReference>
<accession>A0A077P233</accession>
<dbReference type="PANTHER" id="PTHR34597:SF3">
    <property type="entry name" value="OUTER MEMBRANE TRANSPORTER CDIB"/>
    <property type="match status" value="1"/>
</dbReference>
<keyword evidence="4" id="KW-1134">Transmembrane beta strand</keyword>
<dbReference type="Pfam" id="PF03865">
    <property type="entry name" value="ShlB"/>
    <property type="match status" value="1"/>
</dbReference>
<evidence type="ECO:0000256" key="8">
    <source>
        <dbReference type="ARBA" id="ARBA00023237"/>
    </source>
</evidence>
<evidence type="ECO:0000259" key="9">
    <source>
        <dbReference type="PROSITE" id="PS51779"/>
    </source>
</evidence>
<dbReference type="InterPro" id="IPR005565">
    <property type="entry name" value="Hemolysn_activator_HlyB_C"/>
</dbReference>
<dbReference type="Gene3D" id="3.10.20.310">
    <property type="entry name" value="membrane protein fhac"/>
    <property type="match status" value="1"/>
</dbReference>
<dbReference type="PANTHER" id="PTHR34597">
    <property type="entry name" value="SLR1661 PROTEIN"/>
    <property type="match status" value="1"/>
</dbReference>
<evidence type="ECO:0000256" key="3">
    <source>
        <dbReference type="ARBA" id="ARBA00022448"/>
    </source>
</evidence>
<dbReference type="AlphaFoldDB" id="A0A077P233"/>
<dbReference type="InterPro" id="IPR013686">
    <property type="entry name" value="Polypept-transport_assoc_ShlB"/>
</dbReference>
<evidence type="ECO:0000256" key="2">
    <source>
        <dbReference type="ARBA" id="ARBA00009055"/>
    </source>
</evidence>
<organism evidence="10">
    <name type="scientific">Xenorhabdus bovienii str. oregonense</name>
    <dbReference type="NCBI Taxonomy" id="1398202"/>
    <lineage>
        <taxon>Bacteria</taxon>
        <taxon>Pseudomonadati</taxon>
        <taxon>Pseudomonadota</taxon>
        <taxon>Gammaproteobacteria</taxon>
        <taxon>Enterobacterales</taxon>
        <taxon>Morganellaceae</taxon>
        <taxon>Xenorhabdus</taxon>
    </lineage>
</organism>
<dbReference type="GO" id="GO:0098046">
    <property type="term" value="C:type V protein secretion system complex"/>
    <property type="evidence" value="ECO:0007669"/>
    <property type="project" value="TreeGrafter"/>
</dbReference>
<sequence length="577" mass="64089">MQRHFLYTCNLFMPLYSPGRISANSAGLLLLALLAISGKSNASSFISPVDQDAITQQQKDLLQQAQQQRDDIRNSITLSPRATLASDDEKSICHPIHQIQFEGAENLSASVQQALSKPYLSRCLTAGKINELVRKVSNTYIEKGYVTSQAGLKEQDLSTGILTITVTEGKVGSILLDGKTPLALKMAFPSMVGKPLNLRDIEQGMEQLNRLPSQQITIDIQPAKQPGYSDVILKRTASRLPVNASLGMDNSGQKNTGKEQINVTLGLDNLLRLADLWSISANRNSDFHHNHQNWNVTSGITIPYGYWSLDYQYARNSSFQMITVGTDRYRHESKGQNHQLKATRTLYRDGQQKLALYMGITRRQTSNIAAGVKLSVSSPTLDAVSLGTNYSTVLAGGYLTFNPTLSHGLSIWGATKDNSGDRNALRSQFRKFSLSSSYFIPVTKDIYYLTSLYGQFTPDNLYAGERLSLGGQYSVRGFKEQNLIGNNGGYWRNELNWKLTRLPLLGELSLNGALDTGWLENNKKRQIEGGNVTGTSLGISLNHNRMNQRITLGKPLIYPSHLKPDHWIIYWSASLSF</sequence>
<dbReference type="Pfam" id="PF17287">
    <property type="entry name" value="POTRA_3"/>
    <property type="match status" value="1"/>
</dbReference>
<dbReference type="GO" id="GO:0046819">
    <property type="term" value="P:protein secretion by the type V secretion system"/>
    <property type="evidence" value="ECO:0007669"/>
    <property type="project" value="TreeGrafter"/>
</dbReference>
<proteinExistence type="inferred from homology"/>
<reference evidence="10" key="1">
    <citation type="submission" date="2013-07" db="EMBL/GenBank/DDBJ databases">
        <title>Sub-species coevolution in mutualistic symbiosis.</title>
        <authorList>
            <person name="Murfin K."/>
            <person name="Klassen J."/>
            <person name="Lee M."/>
            <person name="Forst S."/>
            <person name="Stock P."/>
            <person name="Goodrich-Blair H."/>
        </authorList>
    </citation>
    <scope>NUCLEOTIDE SEQUENCE [LARGE SCALE GENOMIC DNA]</scope>
    <source>
        <strain evidence="10">Oregonense</strain>
    </source>
</reference>
<evidence type="ECO:0000256" key="5">
    <source>
        <dbReference type="ARBA" id="ARBA00022692"/>
    </source>
</evidence>
<dbReference type="HOGENOM" id="CLU_020581_4_1_6"/>
<dbReference type="Proteomes" id="UP000028483">
    <property type="component" value="Unassembled WGS sequence"/>
</dbReference>
<evidence type="ECO:0000313" key="10">
    <source>
        <dbReference type="EMBL" id="CDH05145.1"/>
    </source>
</evidence>
<keyword evidence="3" id="KW-0813">Transport</keyword>
<dbReference type="InterPro" id="IPR051544">
    <property type="entry name" value="TPS_OM_transporter"/>
</dbReference>
<dbReference type="InterPro" id="IPR034746">
    <property type="entry name" value="POTRA"/>
</dbReference>
<comment type="similarity">
    <text evidence="2">Belongs to the TPS (TC 1.B.20) family.</text>
</comment>
<name>A0A077P233_XENBV</name>
<evidence type="ECO:0000256" key="4">
    <source>
        <dbReference type="ARBA" id="ARBA00022452"/>
    </source>
</evidence>
<feature type="domain" description="POTRA" evidence="9">
    <location>
        <begin position="94"/>
        <end position="169"/>
    </location>
</feature>
<dbReference type="InterPro" id="IPR035251">
    <property type="entry name" value="ShlB_POTRA"/>
</dbReference>